<dbReference type="RefSeq" id="WP_093168328.1">
    <property type="nucleotide sequence ID" value="NZ_FNCN01000003.1"/>
</dbReference>
<dbReference type="EMBL" id="FNCN01000003">
    <property type="protein sequence ID" value="SDG30872.1"/>
    <property type="molecule type" value="Genomic_DNA"/>
</dbReference>
<evidence type="ECO:0000313" key="2">
    <source>
        <dbReference type="Proteomes" id="UP000198923"/>
    </source>
</evidence>
<dbReference type="SUPFAM" id="SSF54637">
    <property type="entry name" value="Thioesterase/thiol ester dehydrase-isomerase"/>
    <property type="match status" value="1"/>
</dbReference>
<proteinExistence type="predicted"/>
<reference evidence="1 2" key="1">
    <citation type="submission" date="2016-10" db="EMBL/GenBank/DDBJ databases">
        <authorList>
            <person name="de Groot N.N."/>
        </authorList>
    </citation>
    <scope>NUCLEOTIDE SEQUENCE [LARGE SCALE GENOMIC DNA]</scope>
    <source>
        <strain evidence="1 2">CPCC 201354</strain>
    </source>
</reference>
<dbReference type="Proteomes" id="UP000198923">
    <property type="component" value="Unassembled WGS sequence"/>
</dbReference>
<keyword evidence="2" id="KW-1185">Reference proteome</keyword>
<dbReference type="PANTHER" id="PTHR31793:SF24">
    <property type="entry name" value="LONG-CHAIN ACYL-COA THIOESTERASE FADM"/>
    <property type="match status" value="1"/>
</dbReference>
<name>A0A1G7T720_9ACTN</name>
<dbReference type="STRING" id="504805.SAMN05421505_103128"/>
<evidence type="ECO:0000313" key="1">
    <source>
        <dbReference type="EMBL" id="SDG30872.1"/>
    </source>
</evidence>
<protein>
    <submittedName>
        <fullName evidence="1">Acyl-CoA thioester hydrolase</fullName>
    </submittedName>
</protein>
<dbReference type="PANTHER" id="PTHR31793">
    <property type="entry name" value="4-HYDROXYBENZOYL-COA THIOESTERASE FAMILY MEMBER"/>
    <property type="match status" value="1"/>
</dbReference>
<dbReference type="Gene3D" id="3.10.129.10">
    <property type="entry name" value="Hotdog Thioesterase"/>
    <property type="match status" value="1"/>
</dbReference>
<dbReference type="OrthoDB" id="9799036at2"/>
<dbReference type="InterPro" id="IPR050563">
    <property type="entry name" value="4-hydroxybenzoyl-CoA_TE"/>
</dbReference>
<organism evidence="1 2">
    <name type="scientific">Sinosporangium album</name>
    <dbReference type="NCBI Taxonomy" id="504805"/>
    <lineage>
        <taxon>Bacteria</taxon>
        <taxon>Bacillati</taxon>
        <taxon>Actinomycetota</taxon>
        <taxon>Actinomycetes</taxon>
        <taxon>Streptosporangiales</taxon>
        <taxon>Streptosporangiaceae</taxon>
        <taxon>Sinosporangium</taxon>
    </lineage>
</organism>
<accession>A0A1G7T720</accession>
<dbReference type="CDD" id="cd00586">
    <property type="entry name" value="4HBT"/>
    <property type="match status" value="1"/>
</dbReference>
<sequence>MTDSAPQAAPLPGDGAGSRRHVFHRQVRFADIDSLGHVNNVRFFDYLEDARMALLYVDPAREGGQPYRGFVVLNHEIHYRRPLTLRADPIRVETRVSGIAFARFTLHHEIRDDSEVFAQAQTVLVSYDVEAARPRRLSGEEIAYLKRFA</sequence>
<gene>
    <name evidence="1" type="ORF">SAMN05421505_103128</name>
</gene>
<keyword evidence="1" id="KW-0378">Hydrolase</keyword>
<dbReference type="GO" id="GO:0047617">
    <property type="term" value="F:fatty acyl-CoA hydrolase activity"/>
    <property type="evidence" value="ECO:0007669"/>
    <property type="project" value="TreeGrafter"/>
</dbReference>
<dbReference type="Pfam" id="PF13279">
    <property type="entry name" value="4HBT_2"/>
    <property type="match status" value="1"/>
</dbReference>
<dbReference type="AlphaFoldDB" id="A0A1G7T720"/>
<dbReference type="InterPro" id="IPR029069">
    <property type="entry name" value="HotDog_dom_sf"/>
</dbReference>